<organism evidence="14 15">
    <name type="scientific">Philodulcilactobacillus myokoensis</name>
    <dbReference type="NCBI Taxonomy" id="2929573"/>
    <lineage>
        <taxon>Bacteria</taxon>
        <taxon>Bacillati</taxon>
        <taxon>Bacillota</taxon>
        <taxon>Bacilli</taxon>
        <taxon>Lactobacillales</taxon>
        <taxon>Lactobacillaceae</taxon>
        <taxon>Philodulcilactobacillus</taxon>
    </lineage>
</organism>
<evidence type="ECO:0000256" key="11">
    <source>
        <dbReference type="ARBA" id="ARBA00047944"/>
    </source>
</evidence>
<keyword evidence="9 12" id="KW-0949">S-adenosyl-L-methionine</keyword>
<evidence type="ECO:0000256" key="9">
    <source>
        <dbReference type="ARBA" id="ARBA00022691"/>
    </source>
</evidence>
<gene>
    <name evidence="14" type="primary">rsmE</name>
    <name evidence="14" type="ORF">WR164_09050</name>
</gene>
<dbReference type="SUPFAM" id="SSF75217">
    <property type="entry name" value="alpha/beta knot"/>
    <property type="match status" value="1"/>
</dbReference>
<dbReference type="SUPFAM" id="SSF88697">
    <property type="entry name" value="PUA domain-like"/>
    <property type="match status" value="1"/>
</dbReference>
<comment type="subcellular location">
    <subcellularLocation>
        <location evidence="1 12">Cytoplasm</location>
    </subcellularLocation>
</comment>
<comment type="similarity">
    <text evidence="2 12">Belongs to the RNA methyltransferase RsmE family.</text>
</comment>
<evidence type="ECO:0000256" key="1">
    <source>
        <dbReference type="ARBA" id="ARBA00004496"/>
    </source>
</evidence>
<reference evidence="14" key="2">
    <citation type="journal article" date="2023" name="PLoS ONE">
        <title>Philodulcilactobacillus myokoensis gen. nov., sp. nov., a fructophilic, acidophilic, and agar-phobic lactic acid bacterium isolated from fermented vegetable extracts.</title>
        <authorList>
            <person name="Kouya T."/>
            <person name="Ishiyama Y."/>
            <person name="Ohashi S."/>
            <person name="Kumakubo R."/>
            <person name="Yamazaki T."/>
            <person name="Otaki T."/>
        </authorList>
    </citation>
    <scope>NUCLEOTIDE SEQUENCE</scope>
    <source>
        <strain evidence="14">WR16-4</strain>
    </source>
</reference>
<evidence type="ECO:0000259" key="13">
    <source>
        <dbReference type="Pfam" id="PF04452"/>
    </source>
</evidence>
<name>A0A9W6ESD5_9LACO</name>
<sequence length="247" mass="28111">MQHYFLHEHLKLNSNIVLPHEVAHHWISVVRAQLNDQAEFVDNKHQVYLGKLVQKDPESIVKIVKYLDVNTEMPVKVSIACGLPKKNKADLITQKAVEMGVFEIIFFKSQWSIAKWRGNRVNKKLKRLNKIAKSAAEQSHRNIIPKVEYIDSLTDLLKLNFDKRMVAYEESAKQGERTTLKMIMNQMKGDNTALTIFGPEGGISPSEIKQMISNGVAPIGLGPRILRTETAPLYLLAAFSTFFELKE</sequence>
<evidence type="ECO:0000313" key="15">
    <source>
        <dbReference type="Proteomes" id="UP001144204"/>
    </source>
</evidence>
<dbReference type="AlphaFoldDB" id="A0A9W6ESD5"/>
<keyword evidence="15" id="KW-1185">Reference proteome</keyword>
<dbReference type="PIRSF" id="PIRSF015601">
    <property type="entry name" value="MTase_slr0722"/>
    <property type="match status" value="1"/>
</dbReference>
<dbReference type="InterPro" id="IPR029028">
    <property type="entry name" value="Alpha/beta_knot_MTases"/>
</dbReference>
<feature type="domain" description="Ribosomal RNA small subunit methyltransferase E methyltransferase" evidence="13">
    <location>
        <begin position="72"/>
        <end position="239"/>
    </location>
</feature>
<dbReference type="EC" id="2.1.1.193" evidence="3 12"/>
<accession>A0A9W6ESD5</accession>
<dbReference type="PANTHER" id="PTHR30027">
    <property type="entry name" value="RIBOSOMAL RNA SMALL SUBUNIT METHYLTRANSFERASE E"/>
    <property type="match status" value="1"/>
</dbReference>
<dbReference type="PANTHER" id="PTHR30027:SF3">
    <property type="entry name" value="16S RRNA (URACIL(1498)-N(3))-METHYLTRANSFERASE"/>
    <property type="match status" value="1"/>
</dbReference>
<evidence type="ECO:0000313" key="14">
    <source>
        <dbReference type="EMBL" id="GLB46926.1"/>
    </source>
</evidence>
<evidence type="ECO:0000256" key="7">
    <source>
        <dbReference type="ARBA" id="ARBA00022603"/>
    </source>
</evidence>
<evidence type="ECO:0000256" key="10">
    <source>
        <dbReference type="ARBA" id="ARBA00025699"/>
    </source>
</evidence>
<dbReference type="Gene3D" id="3.40.1280.10">
    <property type="match status" value="1"/>
</dbReference>
<keyword evidence="6 12" id="KW-0698">rRNA processing</keyword>
<dbReference type="InterPro" id="IPR015947">
    <property type="entry name" value="PUA-like_sf"/>
</dbReference>
<dbReference type="CDD" id="cd18084">
    <property type="entry name" value="RsmE-like"/>
    <property type="match status" value="1"/>
</dbReference>
<proteinExistence type="inferred from homology"/>
<keyword evidence="5 12" id="KW-0963">Cytoplasm</keyword>
<dbReference type="InterPro" id="IPR006700">
    <property type="entry name" value="RsmE"/>
</dbReference>
<dbReference type="NCBIfam" id="TIGR00046">
    <property type="entry name" value="RsmE family RNA methyltransferase"/>
    <property type="match status" value="1"/>
</dbReference>
<dbReference type="RefSeq" id="WP_286136388.1">
    <property type="nucleotide sequence ID" value="NZ_BRPL01000002.1"/>
</dbReference>
<evidence type="ECO:0000256" key="5">
    <source>
        <dbReference type="ARBA" id="ARBA00022490"/>
    </source>
</evidence>
<keyword evidence="8 12" id="KW-0808">Transferase</keyword>
<evidence type="ECO:0000256" key="2">
    <source>
        <dbReference type="ARBA" id="ARBA00005528"/>
    </source>
</evidence>
<dbReference type="InterPro" id="IPR029026">
    <property type="entry name" value="tRNA_m1G_MTases_N"/>
</dbReference>
<evidence type="ECO:0000256" key="4">
    <source>
        <dbReference type="ARBA" id="ARBA00013673"/>
    </source>
</evidence>
<evidence type="ECO:0000256" key="3">
    <source>
        <dbReference type="ARBA" id="ARBA00012328"/>
    </source>
</evidence>
<dbReference type="InterPro" id="IPR046886">
    <property type="entry name" value="RsmE_MTase_dom"/>
</dbReference>
<comment type="catalytic activity">
    <reaction evidence="11 12">
        <text>uridine(1498) in 16S rRNA + S-adenosyl-L-methionine = N(3)-methyluridine(1498) in 16S rRNA + S-adenosyl-L-homocysteine + H(+)</text>
        <dbReference type="Rhea" id="RHEA:42920"/>
        <dbReference type="Rhea" id="RHEA-COMP:10283"/>
        <dbReference type="Rhea" id="RHEA-COMP:10284"/>
        <dbReference type="ChEBI" id="CHEBI:15378"/>
        <dbReference type="ChEBI" id="CHEBI:57856"/>
        <dbReference type="ChEBI" id="CHEBI:59789"/>
        <dbReference type="ChEBI" id="CHEBI:65315"/>
        <dbReference type="ChEBI" id="CHEBI:74502"/>
        <dbReference type="EC" id="2.1.1.193"/>
    </reaction>
</comment>
<keyword evidence="7 12" id="KW-0489">Methyltransferase</keyword>
<evidence type="ECO:0000256" key="8">
    <source>
        <dbReference type="ARBA" id="ARBA00022679"/>
    </source>
</evidence>
<dbReference type="GO" id="GO:0070475">
    <property type="term" value="P:rRNA base methylation"/>
    <property type="evidence" value="ECO:0007669"/>
    <property type="project" value="TreeGrafter"/>
</dbReference>
<dbReference type="Proteomes" id="UP001144204">
    <property type="component" value="Unassembled WGS sequence"/>
</dbReference>
<comment type="function">
    <text evidence="10 12">Specifically methylates the N3 position of the uracil ring of uridine 1498 (m3U1498) in 16S rRNA. Acts on the fully assembled 30S ribosomal subunit.</text>
</comment>
<comment type="caution">
    <text evidence="14">The sequence shown here is derived from an EMBL/GenBank/DDBJ whole genome shotgun (WGS) entry which is preliminary data.</text>
</comment>
<dbReference type="GO" id="GO:0005737">
    <property type="term" value="C:cytoplasm"/>
    <property type="evidence" value="ECO:0007669"/>
    <property type="project" value="UniProtKB-SubCell"/>
</dbReference>
<dbReference type="EMBL" id="BRPL01000002">
    <property type="protein sequence ID" value="GLB46926.1"/>
    <property type="molecule type" value="Genomic_DNA"/>
</dbReference>
<reference evidence="14" key="1">
    <citation type="submission" date="2022-07" db="EMBL/GenBank/DDBJ databases">
        <authorList>
            <person name="Kouya T."/>
            <person name="Ishiyama Y."/>
        </authorList>
    </citation>
    <scope>NUCLEOTIDE SEQUENCE</scope>
    <source>
        <strain evidence="14">WR16-4</strain>
    </source>
</reference>
<evidence type="ECO:0000256" key="12">
    <source>
        <dbReference type="PIRNR" id="PIRNR015601"/>
    </source>
</evidence>
<protein>
    <recommendedName>
        <fullName evidence="4 12">Ribosomal RNA small subunit methyltransferase E</fullName>
        <ecNumber evidence="3 12">2.1.1.193</ecNumber>
    </recommendedName>
</protein>
<evidence type="ECO:0000256" key="6">
    <source>
        <dbReference type="ARBA" id="ARBA00022552"/>
    </source>
</evidence>
<dbReference type="NCBIfam" id="NF008691">
    <property type="entry name" value="PRK11713.1-4"/>
    <property type="match status" value="1"/>
</dbReference>
<dbReference type="Pfam" id="PF04452">
    <property type="entry name" value="Methyltrans_RNA"/>
    <property type="match status" value="1"/>
</dbReference>
<dbReference type="GO" id="GO:0070042">
    <property type="term" value="F:rRNA (uridine-N3-)-methyltransferase activity"/>
    <property type="evidence" value="ECO:0007669"/>
    <property type="project" value="TreeGrafter"/>
</dbReference>